<sequence>MREQLIQWNFEKPTNRKGEKGGIQAKSSDNGASIKPHPKYSQRTFHNNRHL</sequence>
<evidence type="ECO:0000313" key="2">
    <source>
        <dbReference type="EMBL" id="MBX63475.1"/>
    </source>
</evidence>
<protein>
    <submittedName>
        <fullName evidence="2">Uncharacterized protein</fullName>
    </submittedName>
</protein>
<evidence type="ECO:0000256" key="1">
    <source>
        <dbReference type="SAM" id="MobiDB-lite"/>
    </source>
</evidence>
<feature type="compositionally biased region" description="Basic residues" evidence="1">
    <location>
        <begin position="36"/>
        <end position="51"/>
    </location>
</feature>
<dbReference type="AlphaFoldDB" id="A0A2P2Q906"/>
<name>A0A2P2Q906_RHIMU</name>
<organism evidence="2">
    <name type="scientific">Rhizophora mucronata</name>
    <name type="common">Asiatic mangrove</name>
    <dbReference type="NCBI Taxonomy" id="61149"/>
    <lineage>
        <taxon>Eukaryota</taxon>
        <taxon>Viridiplantae</taxon>
        <taxon>Streptophyta</taxon>
        <taxon>Embryophyta</taxon>
        <taxon>Tracheophyta</taxon>
        <taxon>Spermatophyta</taxon>
        <taxon>Magnoliopsida</taxon>
        <taxon>eudicotyledons</taxon>
        <taxon>Gunneridae</taxon>
        <taxon>Pentapetalae</taxon>
        <taxon>rosids</taxon>
        <taxon>fabids</taxon>
        <taxon>Malpighiales</taxon>
        <taxon>Rhizophoraceae</taxon>
        <taxon>Rhizophora</taxon>
    </lineage>
</organism>
<reference evidence="2" key="1">
    <citation type="submission" date="2018-02" db="EMBL/GenBank/DDBJ databases">
        <title>Rhizophora mucronata_Transcriptome.</title>
        <authorList>
            <person name="Meera S.P."/>
            <person name="Sreeshan A."/>
            <person name="Augustine A."/>
        </authorList>
    </citation>
    <scope>NUCLEOTIDE SEQUENCE</scope>
    <source>
        <tissue evidence="2">Leaf</tissue>
    </source>
</reference>
<feature type="region of interest" description="Disordered" evidence="1">
    <location>
        <begin position="1"/>
        <end position="51"/>
    </location>
</feature>
<dbReference type="EMBL" id="GGEC01082991">
    <property type="protein sequence ID" value="MBX63475.1"/>
    <property type="molecule type" value="Transcribed_RNA"/>
</dbReference>
<accession>A0A2P2Q906</accession>
<proteinExistence type="predicted"/>